<sequence>MSEDEPGPVPTMMKRRWWVTVTVALAGLVVLVWWLRQPDGEPPTDDPEPTESSEASGATGDALVLPETFEAGGATWTRDASEQAQNALEAALGDGFDGRTVAEDGSPAGAVYVVDGSTDPLIVSLEVGDELAASAPADTAYQVVTANLGQDVAVGEVDDAALACGFLPVVVGEGESQQAQQWVCAAARGDAVANLLWPLTVTTGDDAAALGSAFLDAATT</sequence>
<evidence type="ECO:0000313" key="4">
    <source>
        <dbReference type="Proteomes" id="UP001268542"/>
    </source>
</evidence>
<dbReference type="EMBL" id="JAVYII010000004">
    <property type="protein sequence ID" value="MDT9593335.1"/>
    <property type="molecule type" value="Genomic_DNA"/>
</dbReference>
<keyword evidence="2" id="KW-0472">Membrane</keyword>
<dbReference type="RefSeq" id="WP_315732812.1">
    <property type="nucleotide sequence ID" value="NZ_JAVYII010000004.1"/>
</dbReference>
<feature type="region of interest" description="Disordered" evidence="1">
    <location>
        <begin position="39"/>
        <end position="62"/>
    </location>
</feature>
<keyword evidence="2" id="KW-0812">Transmembrane</keyword>
<comment type="caution">
    <text evidence="3">The sequence shown here is derived from an EMBL/GenBank/DDBJ whole genome shotgun (WGS) entry which is preliminary data.</text>
</comment>
<keyword evidence="2" id="KW-1133">Transmembrane helix</keyword>
<protein>
    <recommendedName>
        <fullName evidence="5">Secreted protein</fullName>
    </recommendedName>
</protein>
<gene>
    <name evidence="3" type="ORF">RDV89_09670</name>
</gene>
<accession>A0ABU3PVR2</accession>
<evidence type="ECO:0000313" key="3">
    <source>
        <dbReference type="EMBL" id="MDT9593335.1"/>
    </source>
</evidence>
<feature type="transmembrane region" description="Helical" evidence="2">
    <location>
        <begin position="17"/>
        <end position="35"/>
    </location>
</feature>
<evidence type="ECO:0000256" key="2">
    <source>
        <dbReference type="SAM" id="Phobius"/>
    </source>
</evidence>
<keyword evidence="4" id="KW-1185">Reference proteome</keyword>
<evidence type="ECO:0008006" key="5">
    <source>
        <dbReference type="Google" id="ProtNLM"/>
    </source>
</evidence>
<name>A0ABU3PVR2_9ACTN</name>
<reference evidence="3 4" key="1">
    <citation type="submission" date="2023-08" db="EMBL/GenBank/DDBJ databases">
        <title>Nocardioides seae sp. nov., a bacterium isolated from a soil.</title>
        <authorList>
            <person name="Wang X."/>
        </authorList>
    </citation>
    <scope>NUCLEOTIDE SEQUENCE [LARGE SCALE GENOMIC DNA]</scope>
    <source>
        <strain evidence="3 4">YZH12</strain>
    </source>
</reference>
<organism evidence="3 4">
    <name type="scientific">Nocardioides imazamoxiresistens</name>
    <dbReference type="NCBI Taxonomy" id="3231893"/>
    <lineage>
        <taxon>Bacteria</taxon>
        <taxon>Bacillati</taxon>
        <taxon>Actinomycetota</taxon>
        <taxon>Actinomycetes</taxon>
        <taxon>Propionibacteriales</taxon>
        <taxon>Nocardioidaceae</taxon>
        <taxon>Nocardioides</taxon>
    </lineage>
</organism>
<dbReference type="Proteomes" id="UP001268542">
    <property type="component" value="Unassembled WGS sequence"/>
</dbReference>
<proteinExistence type="predicted"/>
<feature type="compositionally biased region" description="Acidic residues" evidence="1">
    <location>
        <begin position="42"/>
        <end position="51"/>
    </location>
</feature>
<evidence type="ECO:0000256" key="1">
    <source>
        <dbReference type="SAM" id="MobiDB-lite"/>
    </source>
</evidence>